<feature type="region of interest" description="Disordered" evidence="1">
    <location>
        <begin position="36"/>
        <end position="63"/>
    </location>
</feature>
<dbReference type="AlphaFoldDB" id="A0A452Z1I0"/>
<reference evidence="2" key="3">
    <citation type="journal article" date="2017" name="Nature">
        <title>Genome sequence of the progenitor of the wheat D genome Aegilops tauschii.</title>
        <authorList>
            <person name="Luo M.C."/>
            <person name="Gu Y.Q."/>
            <person name="Puiu D."/>
            <person name="Wang H."/>
            <person name="Twardziok S.O."/>
            <person name="Deal K.R."/>
            <person name="Huo N."/>
            <person name="Zhu T."/>
            <person name="Wang L."/>
            <person name="Wang Y."/>
            <person name="McGuire P.E."/>
            <person name="Liu S."/>
            <person name="Long H."/>
            <person name="Ramasamy R.K."/>
            <person name="Rodriguez J.C."/>
            <person name="Van S.L."/>
            <person name="Yuan L."/>
            <person name="Wang Z."/>
            <person name="Xia Z."/>
            <person name="Xiao L."/>
            <person name="Anderson O.D."/>
            <person name="Ouyang S."/>
            <person name="Liang Y."/>
            <person name="Zimin A.V."/>
            <person name="Pertea G."/>
            <person name="Qi P."/>
            <person name="Bennetzen J.L."/>
            <person name="Dai X."/>
            <person name="Dawson M.W."/>
            <person name="Muller H.G."/>
            <person name="Kugler K."/>
            <person name="Rivarola-Duarte L."/>
            <person name="Spannagl M."/>
            <person name="Mayer K.F.X."/>
            <person name="Lu F.H."/>
            <person name="Bevan M.W."/>
            <person name="Leroy P."/>
            <person name="Li P."/>
            <person name="You F.M."/>
            <person name="Sun Q."/>
            <person name="Liu Z."/>
            <person name="Lyons E."/>
            <person name="Wicker T."/>
            <person name="Salzberg S.L."/>
            <person name="Devos K.M."/>
            <person name="Dvorak J."/>
        </authorList>
    </citation>
    <scope>NUCLEOTIDE SEQUENCE [LARGE SCALE GENOMIC DNA]</scope>
    <source>
        <strain evidence="2">cv. AL8/78</strain>
    </source>
</reference>
<reference evidence="3" key="2">
    <citation type="journal article" date="2017" name="Nat. Plants">
        <title>The Aegilops tauschii genome reveals multiple impacts of transposons.</title>
        <authorList>
            <person name="Zhao G."/>
            <person name="Zou C."/>
            <person name="Li K."/>
            <person name="Wang K."/>
            <person name="Li T."/>
            <person name="Gao L."/>
            <person name="Zhang X."/>
            <person name="Wang H."/>
            <person name="Yang Z."/>
            <person name="Liu X."/>
            <person name="Jiang W."/>
            <person name="Mao L."/>
            <person name="Kong X."/>
            <person name="Jiao Y."/>
            <person name="Jia J."/>
        </authorList>
    </citation>
    <scope>NUCLEOTIDE SEQUENCE [LARGE SCALE GENOMIC DNA]</scope>
    <source>
        <strain evidence="3">cv. AL8/78</strain>
    </source>
</reference>
<keyword evidence="3" id="KW-1185">Reference proteome</keyword>
<sequence>NYLNDNYYFVIICCIYIDWSEVHYFVPVNRLLASEPDKASDMNDGEADHYNNSMESEISGDQP</sequence>
<name>A0A452Z1I0_AEGTS</name>
<accession>A0A452Z1I0</accession>
<reference evidence="2" key="5">
    <citation type="journal article" date="2021" name="G3 (Bethesda)">
        <title>Aegilops tauschii genome assembly Aet v5.0 features greater sequence contiguity and improved annotation.</title>
        <authorList>
            <person name="Wang L."/>
            <person name="Zhu T."/>
            <person name="Rodriguez J.C."/>
            <person name="Deal K.R."/>
            <person name="Dubcovsky J."/>
            <person name="McGuire P.E."/>
            <person name="Lux T."/>
            <person name="Spannagl M."/>
            <person name="Mayer K.F.X."/>
            <person name="Baldrich P."/>
            <person name="Meyers B.C."/>
            <person name="Huo N."/>
            <person name="Gu Y.Q."/>
            <person name="Zhou H."/>
            <person name="Devos K.M."/>
            <person name="Bennetzen J.L."/>
            <person name="Unver T."/>
            <person name="Budak H."/>
            <person name="Gulick P.J."/>
            <person name="Galiba G."/>
            <person name="Kalapos B."/>
            <person name="Nelson D.R."/>
            <person name="Li P."/>
            <person name="You F.M."/>
            <person name="Luo M.C."/>
            <person name="Dvorak J."/>
        </authorList>
    </citation>
    <scope>NUCLEOTIDE SEQUENCE [LARGE SCALE GENOMIC DNA]</scope>
    <source>
        <strain evidence="2">cv. AL8/78</strain>
    </source>
</reference>
<dbReference type="EnsemblPlants" id="AET1Gv20597500.29">
    <property type="protein sequence ID" value="AET1Gv20597500.29"/>
    <property type="gene ID" value="AET1Gv20597500"/>
</dbReference>
<reference evidence="2" key="4">
    <citation type="submission" date="2019-03" db="UniProtKB">
        <authorList>
            <consortium name="EnsemblPlants"/>
        </authorList>
    </citation>
    <scope>IDENTIFICATION</scope>
</reference>
<evidence type="ECO:0000256" key="1">
    <source>
        <dbReference type="SAM" id="MobiDB-lite"/>
    </source>
</evidence>
<feature type="compositionally biased region" description="Basic and acidic residues" evidence="1">
    <location>
        <begin position="36"/>
        <end position="49"/>
    </location>
</feature>
<evidence type="ECO:0000313" key="2">
    <source>
        <dbReference type="EnsemblPlants" id="AET1Gv20597500.29"/>
    </source>
</evidence>
<dbReference type="Gramene" id="AET1Gv20597500.29">
    <property type="protein sequence ID" value="AET1Gv20597500.29"/>
    <property type="gene ID" value="AET1Gv20597500"/>
</dbReference>
<dbReference type="Proteomes" id="UP000015105">
    <property type="component" value="Chromosome 1D"/>
</dbReference>
<proteinExistence type="predicted"/>
<feature type="compositionally biased region" description="Polar residues" evidence="1">
    <location>
        <begin position="50"/>
        <end position="63"/>
    </location>
</feature>
<reference evidence="3" key="1">
    <citation type="journal article" date="2014" name="Science">
        <title>Ancient hybridizations among the ancestral genomes of bread wheat.</title>
        <authorList>
            <consortium name="International Wheat Genome Sequencing Consortium,"/>
            <person name="Marcussen T."/>
            <person name="Sandve S.R."/>
            <person name="Heier L."/>
            <person name="Spannagl M."/>
            <person name="Pfeifer M."/>
            <person name="Jakobsen K.S."/>
            <person name="Wulff B.B."/>
            <person name="Steuernagel B."/>
            <person name="Mayer K.F."/>
            <person name="Olsen O.A."/>
        </authorList>
    </citation>
    <scope>NUCLEOTIDE SEQUENCE [LARGE SCALE GENOMIC DNA]</scope>
    <source>
        <strain evidence="3">cv. AL8/78</strain>
    </source>
</reference>
<organism evidence="2 3">
    <name type="scientific">Aegilops tauschii subsp. strangulata</name>
    <name type="common">Goatgrass</name>
    <dbReference type="NCBI Taxonomy" id="200361"/>
    <lineage>
        <taxon>Eukaryota</taxon>
        <taxon>Viridiplantae</taxon>
        <taxon>Streptophyta</taxon>
        <taxon>Embryophyta</taxon>
        <taxon>Tracheophyta</taxon>
        <taxon>Spermatophyta</taxon>
        <taxon>Magnoliopsida</taxon>
        <taxon>Liliopsida</taxon>
        <taxon>Poales</taxon>
        <taxon>Poaceae</taxon>
        <taxon>BOP clade</taxon>
        <taxon>Pooideae</taxon>
        <taxon>Triticodae</taxon>
        <taxon>Triticeae</taxon>
        <taxon>Triticinae</taxon>
        <taxon>Aegilops</taxon>
    </lineage>
</organism>
<evidence type="ECO:0000313" key="3">
    <source>
        <dbReference type="Proteomes" id="UP000015105"/>
    </source>
</evidence>
<protein>
    <submittedName>
        <fullName evidence="2">Uncharacterized protein</fullName>
    </submittedName>
</protein>